<dbReference type="GO" id="GO:0052621">
    <property type="term" value="F:diguanylate cyclase activity"/>
    <property type="evidence" value="ECO:0007669"/>
    <property type="project" value="UniProtKB-EC"/>
</dbReference>
<dbReference type="Proteomes" id="UP001241758">
    <property type="component" value="Unassembled WGS sequence"/>
</dbReference>
<keyword evidence="1" id="KW-0472">Membrane</keyword>
<organism evidence="4 5">
    <name type="scientific">Actinoplanes sandaracinus</name>
    <dbReference type="NCBI Taxonomy" id="3045177"/>
    <lineage>
        <taxon>Bacteria</taxon>
        <taxon>Bacillati</taxon>
        <taxon>Actinomycetota</taxon>
        <taxon>Actinomycetes</taxon>
        <taxon>Micromonosporales</taxon>
        <taxon>Micromonosporaceae</taxon>
        <taxon>Actinoplanes</taxon>
    </lineage>
</organism>
<dbReference type="InterPro" id="IPR001610">
    <property type="entry name" value="PAC"/>
</dbReference>
<keyword evidence="4" id="KW-0548">Nucleotidyltransferase</keyword>
<dbReference type="InterPro" id="IPR029787">
    <property type="entry name" value="Nucleotide_cyclase"/>
</dbReference>
<feature type="transmembrane region" description="Helical" evidence="1">
    <location>
        <begin position="20"/>
        <end position="38"/>
    </location>
</feature>
<dbReference type="Pfam" id="PF00990">
    <property type="entry name" value="GGDEF"/>
    <property type="match status" value="1"/>
</dbReference>
<dbReference type="InterPro" id="IPR035965">
    <property type="entry name" value="PAS-like_dom_sf"/>
</dbReference>
<proteinExistence type="predicted"/>
<dbReference type="EC" id="2.7.7.65" evidence="4"/>
<gene>
    <name evidence="4" type="ORF">QLQ12_38820</name>
</gene>
<dbReference type="SMART" id="SM00267">
    <property type="entry name" value="GGDEF"/>
    <property type="match status" value="1"/>
</dbReference>
<dbReference type="NCBIfam" id="TIGR00254">
    <property type="entry name" value="GGDEF"/>
    <property type="match status" value="1"/>
</dbReference>
<dbReference type="NCBIfam" id="TIGR00229">
    <property type="entry name" value="sensory_box"/>
    <property type="match status" value="1"/>
</dbReference>
<dbReference type="InterPro" id="IPR052155">
    <property type="entry name" value="Biofilm_reg_signaling"/>
</dbReference>
<feature type="domain" description="PAS" evidence="2">
    <location>
        <begin position="193"/>
        <end position="263"/>
    </location>
</feature>
<dbReference type="PROSITE" id="PS50887">
    <property type="entry name" value="GGDEF"/>
    <property type="match status" value="1"/>
</dbReference>
<dbReference type="Gene3D" id="3.30.450.20">
    <property type="entry name" value="PAS domain"/>
    <property type="match status" value="1"/>
</dbReference>
<sequence length="486" mass="51712">MPVTVEERQRGLGARTTTNAMPLLLGMPLFFALMYALMAWGHRHGAVLGSPVLVAALGTLFGASGDERWQRLLGGGHLHTRPVLRLVYAMTLMATTLLLAGWGFLLPACAMLIAVIHIGWTGSRTWRPAAFITAIVTVISETIIHVGVVESVVSPAYSHVAAALNLTIAVFGLSNLGLSAARGEQAAMAVQRAEERYRALVRNSSDVVSVIDADGRLTHISDAVLQVSGRNAADLLNTSYLDLFHPDDQPEARAALAGLTSTGADSRARLEVRTRHHDGTWRWHEVTLHNAFGDPAVQGIVSNQRDVSDRRAHQDRLAYAASHDALTGLPNRAELLRLLAEASPKATAAEAVAVLFIDLDGFKAVNDTYGHATGDALLVAAAQRLGAGLRASDVLARLGGDEFAAFLTGVTNTASVHERAHRLMQDMAMPFHLAEHEVRIGASIGVALGHGPTDADALLARADAQMYTVKRDAAGRRRSPAVAAAA</sequence>
<feature type="transmembrane region" description="Helical" evidence="1">
    <location>
        <begin position="45"/>
        <end position="63"/>
    </location>
</feature>
<reference evidence="4 5" key="1">
    <citation type="submission" date="2023-05" db="EMBL/GenBank/DDBJ databases">
        <title>Actinoplanes sp. NEAU-A12 genome sequencing.</title>
        <authorList>
            <person name="Wang Z.-S."/>
        </authorList>
    </citation>
    <scope>NUCLEOTIDE SEQUENCE [LARGE SCALE GENOMIC DNA]</scope>
    <source>
        <strain evidence="4 5">NEAU-A12</strain>
    </source>
</reference>
<dbReference type="InterPro" id="IPR000160">
    <property type="entry name" value="GGDEF_dom"/>
</dbReference>
<dbReference type="InterPro" id="IPR013655">
    <property type="entry name" value="PAS_fold_3"/>
</dbReference>
<feature type="domain" description="GGDEF" evidence="3">
    <location>
        <begin position="350"/>
        <end position="484"/>
    </location>
</feature>
<feature type="transmembrane region" description="Helical" evidence="1">
    <location>
        <begin position="160"/>
        <end position="178"/>
    </location>
</feature>
<protein>
    <submittedName>
        <fullName evidence="4">Diguanylate cyclase</fullName>
        <ecNumber evidence="4">2.7.7.65</ecNumber>
    </submittedName>
</protein>
<dbReference type="SUPFAM" id="SSF55785">
    <property type="entry name" value="PYP-like sensor domain (PAS domain)"/>
    <property type="match status" value="1"/>
</dbReference>
<dbReference type="CDD" id="cd00130">
    <property type="entry name" value="PAS"/>
    <property type="match status" value="1"/>
</dbReference>
<dbReference type="SMART" id="SM00086">
    <property type="entry name" value="PAC"/>
    <property type="match status" value="1"/>
</dbReference>
<comment type="caution">
    <text evidence="4">The sequence shown here is derived from an EMBL/GenBank/DDBJ whole genome shotgun (WGS) entry which is preliminary data.</text>
</comment>
<dbReference type="PANTHER" id="PTHR44757">
    <property type="entry name" value="DIGUANYLATE CYCLASE DGCP"/>
    <property type="match status" value="1"/>
</dbReference>
<keyword evidence="5" id="KW-1185">Reference proteome</keyword>
<feature type="transmembrane region" description="Helical" evidence="1">
    <location>
        <begin position="83"/>
        <end position="116"/>
    </location>
</feature>
<dbReference type="InterPro" id="IPR000014">
    <property type="entry name" value="PAS"/>
</dbReference>
<accession>A0ABT6WXT7</accession>
<dbReference type="RefSeq" id="WP_282765948.1">
    <property type="nucleotide sequence ID" value="NZ_JASCTH010000034.1"/>
</dbReference>
<dbReference type="SMART" id="SM00091">
    <property type="entry name" value="PAS"/>
    <property type="match status" value="1"/>
</dbReference>
<dbReference type="Gene3D" id="3.30.70.270">
    <property type="match status" value="1"/>
</dbReference>
<evidence type="ECO:0000313" key="4">
    <source>
        <dbReference type="EMBL" id="MDI6104560.1"/>
    </source>
</evidence>
<feature type="transmembrane region" description="Helical" evidence="1">
    <location>
        <begin position="128"/>
        <end position="148"/>
    </location>
</feature>
<evidence type="ECO:0000259" key="2">
    <source>
        <dbReference type="PROSITE" id="PS50112"/>
    </source>
</evidence>
<dbReference type="CDD" id="cd01949">
    <property type="entry name" value="GGDEF"/>
    <property type="match status" value="1"/>
</dbReference>
<dbReference type="PANTHER" id="PTHR44757:SF2">
    <property type="entry name" value="BIOFILM ARCHITECTURE MAINTENANCE PROTEIN MBAA"/>
    <property type="match status" value="1"/>
</dbReference>
<evidence type="ECO:0000313" key="5">
    <source>
        <dbReference type="Proteomes" id="UP001241758"/>
    </source>
</evidence>
<keyword evidence="4" id="KW-0808">Transferase</keyword>
<dbReference type="PROSITE" id="PS50112">
    <property type="entry name" value="PAS"/>
    <property type="match status" value="1"/>
</dbReference>
<dbReference type="Pfam" id="PF08447">
    <property type="entry name" value="PAS_3"/>
    <property type="match status" value="1"/>
</dbReference>
<dbReference type="EMBL" id="JASCTH010000034">
    <property type="protein sequence ID" value="MDI6104560.1"/>
    <property type="molecule type" value="Genomic_DNA"/>
</dbReference>
<dbReference type="SUPFAM" id="SSF55073">
    <property type="entry name" value="Nucleotide cyclase"/>
    <property type="match status" value="1"/>
</dbReference>
<dbReference type="InterPro" id="IPR043128">
    <property type="entry name" value="Rev_trsase/Diguanyl_cyclase"/>
</dbReference>
<evidence type="ECO:0000259" key="3">
    <source>
        <dbReference type="PROSITE" id="PS50887"/>
    </source>
</evidence>
<evidence type="ECO:0000256" key="1">
    <source>
        <dbReference type="SAM" id="Phobius"/>
    </source>
</evidence>
<keyword evidence="1" id="KW-0812">Transmembrane</keyword>
<name>A0ABT6WXT7_9ACTN</name>
<keyword evidence="1" id="KW-1133">Transmembrane helix</keyword>